<proteinExistence type="predicted"/>
<keyword evidence="2" id="KW-0503">Monooxygenase</keyword>
<gene>
    <name evidence="4" type="ORF">Q664_50540</name>
</gene>
<name>A0A084SEY1_9BACT</name>
<dbReference type="SUPFAM" id="SSF51679">
    <property type="entry name" value="Bacterial luciferase-like"/>
    <property type="match status" value="1"/>
</dbReference>
<feature type="domain" description="Luciferase-like" evidence="3">
    <location>
        <begin position="22"/>
        <end position="361"/>
    </location>
</feature>
<dbReference type="GO" id="GO:0004497">
    <property type="term" value="F:monooxygenase activity"/>
    <property type="evidence" value="ECO:0007669"/>
    <property type="project" value="UniProtKB-KW"/>
</dbReference>
<reference evidence="4 5" key="1">
    <citation type="submission" date="2014-07" db="EMBL/GenBank/DDBJ databases">
        <title>Draft Genome Sequence of Gephyronic Acid Producer, Cystobacter violaceus Strain Cb vi76.</title>
        <authorList>
            <person name="Stevens D.C."/>
            <person name="Young J."/>
            <person name="Carmichael R."/>
            <person name="Tan J."/>
            <person name="Taylor R.E."/>
        </authorList>
    </citation>
    <scope>NUCLEOTIDE SEQUENCE [LARGE SCALE GENOMIC DNA]</scope>
    <source>
        <strain evidence="4 5">Cb vi76</strain>
    </source>
</reference>
<dbReference type="RefSeq" id="WP_043413757.1">
    <property type="nucleotide sequence ID" value="NZ_JPMI01000403.1"/>
</dbReference>
<organism evidence="4 5">
    <name type="scientific">Archangium violaceum Cb vi76</name>
    <dbReference type="NCBI Taxonomy" id="1406225"/>
    <lineage>
        <taxon>Bacteria</taxon>
        <taxon>Pseudomonadati</taxon>
        <taxon>Myxococcota</taxon>
        <taxon>Myxococcia</taxon>
        <taxon>Myxococcales</taxon>
        <taxon>Cystobacterineae</taxon>
        <taxon>Archangiaceae</taxon>
        <taxon>Archangium</taxon>
    </lineage>
</organism>
<dbReference type="GO" id="GO:0005829">
    <property type="term" value="C:cytosol"/>
    <property type="evidence" value="ECO:0007669"/>
    <property type="project" value="TreeGrafter"/>
</dbReference>
<dbReference type="Pfam" id="PF00296">
    <property type="entry name" value="Bac_luciferase"/>
    <property type="match status" value="1"/>
</dbReference>
<dbReference type="InterPro" id="IPR011251">
    <property type="entry name" value="Luciferase-like_dom"/>
</dbReference>
<protein>
    <submittedName>
        <fullName evidence="4">Luciferase</fullName>
    </submittedName>
</protein>
<evidence type="ECO:0000313" key="4">
    <source>
        <dbReference type="EMBL" id="KFA87016.1"/>
    </source>
</evidence>
<dbReference type="InterPro" id="IPR036661">
    <property type="entry name" value="Luciferase-like_sf"/>
</dbReference>
<sequence length="397" mass="44915">MRLDVFSEMQHPKERWGEADHEHRLFQETLEQARLADEMGYGVWWQVEHHAAGEFSYSSAPECMLTAIAMSTKRLHVGHSSVLAPARFNHPIRVAERSAFIDHLSGGRFQLGLARSTIPEWRTFNIHPDSTRGQMQEAFEMIPQMWTQQSFSWESRDFQIKNVNIVPKPYRKPHPPLWQACSSPASFEQAGRNGVGALGVTLWASLEEVAEMIHIYREAIRKHCKPVGQFVNEQVAFFTFVHCADSEQEAMENGAARAAARYTSGSFTFFEAKEAFIKTATELEAMAKDPAGGGLTGQYLRKKDPNAPHSRAQRVIGRIMQGEDVPDQEVWEVLGEQESLIVGTKDQVRKRLKRYESLGIDALMSFHQVAPLTHEKVMKSLRLTGELIPEFSAPKAP</sequence>
<accession>A0A084SEY1</accession>
<dbReference type="Gene3D" id="3.20.20.30">
    <property type="entry name" value="Luciferase-like domain"/>
    <property type="match status" value="1"/>
</dbReference>
<dbReference type="Proteomes" id="UP000028547">
    <property type="component" value="Unassembled WGS sequence"/>
</dbReference>
<dbReference type="GO" id="GO:0016705">
    <property type="term" value="F:oxidoreductase activity, acting on paired donors, with incorporation or reduction of molecular oxygen"/>
    <property type="evidence" value="ECO:0007669"/>
    <property type="project" value="InterPro"/>
</dbReference>
<keyword evidence="1" id="KW-0560">Oxidoreductase</keyword>
<dbReference type="InterPro" id="IPR050766">
    <property type="entry name" value="Bact_Lucif_Oxidored"/>
</dbReference>
<dbReference type="AlphaFoldDB" id="A0A084SEY1"/>
<dbReference type="EMBL" id="JPMI01000403">
    <property type="protein sequence ID" value="KFA87016.1"/>
    <property type="molecule type" value="Genomic_DNA"/>
</dbReference>
<dbReference type="PANTHER" id="PTHR30137:SF8">
    <property type="entry name" value="BLR5498 PROTEIN"/>
    <property type="match status" value="1"/>
</dbReference>
<evidence type="ECO:0000256" key="1">
    <source>
        <dbReference type="ARBA" id="ARBA00023002"/>
    </source>
</evidence>
<evidence type="ECO:0000259" key="3">
    <source>
        <dbReference type="Pfam" id="PF00296"/>
    </source>
</evidence>
<dbReference type="PANTHER" id="PTHR30137">
    <property type="entry name" value="LUCIFERASE-LIKE MONOOXYGENASE"/>
    <property type="match status" value="1"/>
</dbReference>
<evidence type="ECO:0000313" key="5">
    <source>
        <dbReference type="Proteomes" id="UP000028547"/>
    </source>
</evidence>
<comment type="caution">
    <text evidence="4">The sequence shown here is derived from an EMBL/GenBank/DDBJ whole genome shotgun (WGS) entry which is preliminary data.</text>
</comment>
<evidence type="ECO:0000256" key="2">
    <source>
        <dbReference type="ARBA" id="ARBA00023033"/>
    </source>
</evidence>